<evidence type="ECO:0000256" key="1">
    <source>
        <dbReference type="SAM" id="SignalP"/>
    </source>
</evidence>
<evidence type="ECO:0000313" key="2">
    <source>
        <dbReference type="EMBL" id="MCW3161091.1"/>
    </source>
</evidence>
<protein>
    <recommendedName>
        <fullName evidence="4">Lysozyme inhibitor LprI N-terminal domain-containing protein</fullName>
    </recommendedName>
</protein>
<dbReference type="EMBL" id="JAPDHV010000003">
    <property type="protein sequence ID" value="MCW3161091.1"/>
    <property type="molecule type" value="Genomic_DNA"/>
</dbReference>
<dbReference type="RefSeq" id="WP_264743044.1">
    <property type="nucleotide sequence ID" value="NZ_JAPDHV010000003.1"/>
</dbReference>
<evidence type="ECO:0008006" key="4">
    <source>
        <dbReference type="Google" id="ProtNLM"/>
    </source>
</evidence>
<feature type="chain" id="PRO_5046625366" description="Lysozyme inhibitor LprI N-terminal domain-containing protein" evidence="1">
    <location>
        <begin position="23"/>
        <end position="193"/>
    </location>
</feature>
<keyword evidence="1" id="KW-0732">Signal</keyword>
<keyword evidence="3" id="KW-1185">Reference proteome</keyword>
<dbReference type="Proteomes" id="UP001163719">
    <property type="component" value="Unassembled WGS sequence"/>
</dbReference>
<feature type="signal peptide" evidence="1">
    <location>
        <begin position="1"/>
        <end position="22"/>
    </location>
</feature>
<sequence>MKRYNLLIVLLLLIFNVTTAQKKNSPAADLSELGQTKSKIEKTVPLVIQHLQTIVDKEGDSNILINGKKALAKEYGTLETEWFLYRNNMKNCILNNSSKKAKKCMQYHTSMLRGTMINYNNYITNLTRKNGYLGVEGDTKFDFKPTEITTKLSEAYQNANNAAGRMKGTQKTTFLDQTMSDDNKLTPFNQLVQ</sequence>
<accession>A0ABT3HMT6</accession>
<gene>
    <name evidence="2" type="ORF">OH806_07385</name>
</gene>
<proteinExistence type="predicted"/>
<comment type="caution">
    <text evidence="2">The sequence shown here is derived from an EMBL/GenBank/DDBJ whole genome shotgun (WGS) entry which is preliminary data.</text>
</comment>
<evidence type="ECO:0000313" key="3">
    <source>
        <dbReference type="Proteomes" id="UP001163719"/>
    </source>
</evidence>
<name>A0ABT3HMT6_9FLAO</name>
<organism evidence="2 3">
    <name type="scientific">Chryseobacterium oryctis</name>
    <dbReference type="NCBI Taxonomy" id="2952618"/>
    <lineage>
        <taxon>Bacteria</taxon>
        <taxon>Pseudomonadati</taxon>
        <taxon>Bacteroidota</taxon>
        <taxon>Flavobacteriia</taxon>
        <taxon>Flavobacteriales</taxon>
        <taxon>Weeksellaceae</taxon>
        <taxon>Chryseobacterium group</taxon>
        <taxon>Chryseobacterium</taxon>
    </lineage>
</organism>
<reference evidence="2" key="1">
    <citation type="submission" date="2022-10" db="EMBL/GenBank/DDBJ databases">
        <title>Chryseobacterium babae sp. nov. isolated from the gut of the beetle Oryctes rhinoceros, and Chryseobacterium kimseyorum sp. nov., isolated from a stick insect rearing cage.</title>
        <authorList>
            <person name="Shelomi M."/>
            <person name="Han C.-J."/>
            <person name="Chen W.-M."/>
            <person name="Chen H.-K."/>
            <person name="Liaw S.-J."/>
            <person name="Muhle E."/>
            <person name="Clermont D."/>
        </authorList>
    </citation>
    <scope>NUCLEOTIDE SEQUENCE</scope>
    <source>
        <strain evidence="2">WLa1L2M3</strain>
    </source>
</reference>